<feature type="region of interest" description="Disordered" evidence="1">
    <location>
        <begin position="477"/>
        <end position="499"/>
    </location>
</feature>
<keyword evidence="2" id="KW-0812">Transmembrane</keyword>
<feature type="chain" id="PRO_5008407839" description="DUF4774 domain-containing protein" evidence="3">
    <location>
        <begin position="20"/>
        <end position="1205"/>
    </location>
</feature>
<keyword evidence="2" id="KW-0472">Membrane</keyword>
<feature type="domain" description="DUF4774" evidence="4">
    <location>
        <begin position="529"/>
        <end position="582"/>
    </location>
</feature>
<evidence type="ECO:0000313" key="6">
    <source>
        <dbReference type="Proteomes" id="UP000092444"/>
    </source>
</evidence>
<feature type="domain" description="DUF4774" evidence="4">
    <location>
        <begin position="775"/>
        <end position="822"/>
    </location>
</feature>
<dbReference type="EMBL" id="CCAG010004393">
    <property type="status" value="NOT_ANNOTATED_CDS"/>
    <property type="molecule type" value="Genomic_DNA"/>
</dbReference>
<feature type="transmembrane region" description="Helical" evidence="2">
    <location>
        <begin position="823"/>
        <end position="843"/>
    </location>
</feature>
<dbReference type="Pfam" id="PF15999">
    <property type="entry name" value="DUF4774"/>
    <property type="match status" value="3"/>
</dbReference>
<evidence type="ECO:0000256" key="1">
    <source>
        <dbReference type="SAM" id="MobiDB-lite"/>
    </source>
</evidence>
<dbReference type="EnsemblMetazoa" id="GMOY007291-RA">
    <property type="protein sequence ID" value="GMOY007291-PA"/>
    <property type="gene ID" value="GMOY007291"/>
</dbReference>
<dbReference type="InterPro" id="IPR031942">
    <property type="entry name" value="DUF4774"/>
</dbReference>
<evidence type="ECO:0000256" key="3">
    <source>
        <dbReference type="SAM" id="SignalP"/>
    </source>
</evidence>
<organism evidence="5 6">
    <name type="scientific">Glossina morsitans morsitans</name>
    <name type="common">Savannah tsetse fly</name>
    <dbReference type="NCBI Taxonomy" id="37546"/>
    <lineage>
        <taxon>Eukaryota</taxon>
        <taxon>Metazoa</taxon>
        <taxon>Ecdysozoa</taxon>
        <taxon>Arthropoda</taxon>
        <taxon>Hexapoda</taxon>
        <taxon>Insecta</taxon>
        <taxon>Pterygota</taxon>
        <taxon>Neoptera</taxon>
        <taxon>Endopterygota</taxon>
        <taxon>Diptera</taxon>
        <taxon>Brachycera</taxon>
        <taxon>Muscomorpha</taxon>
        <taxon>Hippoboscoidea</taxon>
        <taxon>Glossinidae</taxon>
        <taxon>Glossina</taxon>
    </lineage>
</organism>
<keyword evidence="2" id="KW-1133">Transmembrane helix</keyword>
<feature type="compositionally biased region" description="Basic residues" evidence="1">
    <location>
        <begin position="709"/>
        <end position="723"/>
    </location>
</feature>
<feature type="region of interest" description="Disordered" evidence="1">
    <location>
        <begin position="693"/>
        <end position="725"/>
    </location>
</feature>
<evidence type="ECO:0000259" key="4">
    <source>
        <dbReference type="Pfam" id="PF15999"/>
    </source>
</evidence>
<protein>
    <recommendedName>
        <fullName evidence="4">DUF4774 domain-containing protein</fullName>
    </recommendedName>
</protein>
<accession>A0A1B0G1X2</accession>
<reference evidence="5" key="1">
    <citation type="submission" date="2020-05" db="UniProtKB">
        <authorList>
            <consortium name="EnsemblMetazoa"/>
        </authorList>
    </citation>
    <scope>IDENTIFICATION</scope>
    <source>
        <strain evidence="5">Yale</strain>
    </source>
</reference>
<dbReference type="AlphaFoldDB" id="A0A1B0G1X2"/>
<keyword evidence="6" id="KW-1185">Reference proteome</keyword>
<evidence type="ECO:0000256" key="2">
    <source>
        <dbReference type="SAM" id="Phobius"/>
    </source>
</evidence>
<sequence>MKYTITFLLLSQLTYIVLAKPLSNDENSESLVEIEKQKLVKFPEEFIAEKAVELDSMFTTSRIATTTTTTKATATATTTIPVNTSETKRILDEIEKINQALGYVKKPEPSKVPILLDSSQYLFSNVHNFPTKTTNGDTLFFPSIRAIKSQISYDRSNQQYSKSPEREVLETPTNTRSNEFIKDVSRIPEKNIHQSQRPSLIYFKPYPTLELKQTQPLQTPKTHFVIPVKLYKQSSRQQLLENISRKDYQLKGYKIVGDFQNFYNKTNDVKQTVVPIKTKSAIKYHLLLVPQALLMEQQARTVDKDVKAVEEQNKLNANAGREEKVKKSSHKTHTLGLIDVNNTQNVSRRTDLKPESTQLNSINNLTKVSTLTPFVTTAMSPVSQQNLHRTQFANKTGSNTVKTAFQHIFKFPFRPEARPQQPQQQQQQQGAVPLKIPQKLQYTSLAASNPLVSGTLNNYPHQQSDLHYTDYKWEDENANDCDGSSANDSSDDDESHEMSENKFLAHHHHAQKHEVQKEALKQAGIVIQKLKVRKGGVAIAGPGGVATAGSGGTAIVGPGGYALTHPRSLTIAGPGAKVIAIPSNVDLKDALRRTNLLNQTWPREGRIVATGPTVYYAPPTAIDIFNDNTMLSATTTIKPDKRKDREPTTKRPTHAIFDAQPPKLQVDVELMEGKSKNDINVSTGIRKTNSDFSEEEIETMPEHRLTKSTSRHLTKKSKRKPLKNVKSVSADGSVVKVEAIGKTSTTGSIPQISFDAYFPMSYFSHAGRTNEKTAALILEPHSKAVVGNGGTAISMPLSKAFLKRGVTTNVYFNPDSVAIAGKFLFVVSFFFLFFSVAAQFFLLNNKAKLNNHKSTDMDDVDVIPYYGGMRGQYLQIKDGKIHDIINKPSENTTQHVDKKGPTASLDGNVTSSFEHDFNKIQLAAARLVAIQEQAKRKGSFSAEENRVYAVSLLELGKAAQNLAMLQQTGQIKDFSVLLQPYHMINAMPQKSPMTENVNNYAHIEAVVEEQKDDSITTSPFLSATDFLPTTAEDPYEDNNDSIAIMPPKKDASVAEAKPGGVASAKPNAVALSGRNGLAVSAPKATAIAGVTPEEAAAFSVSVPSRNQILIKTSSPHLPLISPNFDYYDYIESSPIQGSPYSHDISPIYKHNFFKYNSKPISTINVASSMLKMWRTALAEDYANSDATGEHNADIEIKKQLKIKPQ</sequence>
<evidence type="ECO:0000313" key="5">
    <source>
        <dbReference type="EnsemblMetazoa" id="GMOY007291-PA"/>
    </source>
</evidence>
<dbReference type="VEuPathDB" id="VectorBase:GMOY007291"/>
<feature type="domain" description="DUF4774" evidence="4">
    <location>
        <begin position="1052"/>
        <end position="1097"/>
    </location>
</feature>
<feature type="signal peptide" evidence="3">
    <location>
        <begin position="1"/>
        <end position="19"/>
    </location>
</feature>
<keyword evidence="3" id="KW-0732">Signal</keyword>
<dbReference type="Proteomes" id="UP000092444">
    <property type="component" value="Unassembled WGS sequence"/>
</dbReference>
<proteinExistence type="predicted"/>
<name>A0A1B0G1X2_GLOMM</name>